<gene>
    <name evidence="1" type="ORF">NP493_16g06079</name>
</gene>
<comment type="caution">
    <text evidence="1">The sequence shown here is derived from an EMBL/GenBank/DDBJ whole genome shotgun (WGS) entry which is preliminary data.</text>
</comment>
<organism evidence="1 2">
    <name type="scientific">Ridgeia piscesae</name>
    <name type="common">Tubeworm</name>
    <dbReference type="NCBI Taxonomy" id="27915"/>
    <lineage>
        <taxon>Eukaryota</taxon>
        <taxon>Metazoa</taxon>
        <taxon>Spiralia</taxon>
        <taxon>Lophotrochozoa</taxon>
        <taxon>Annelida</taxon>
        <taxon>Polychaeta</taxon>
        <taxon>Sedentaria</taxon>
        <taxon>Canalipalpata</taxon>
        <taxon>Sabellida</taxon>
        <taxon>Siboglinidae</taxon>
        <taxon>Ridgeia</taxon>
    </lineage>
</organism>
<accession>A0AAD9PEF0</accession>
<evidence type="ECO:0000313" key="2">
    <source>
        <dbReference type="Proteomes" id="UP001209878"/>
    </source>
</evidence>
<evidence type="ECO:0000313" key="1">
    <source>
        <dbReference type="EMBL" id="KAK2193265.1"/>
    </source>
</evidence>
<sequence length="210" mass="24566">MGLSKLLSVCSEYGIEHDIKYNSTKSNVMIFSCKKLKDIHISNLLLNGETLPRVSKYKYLGRIITDDLCDNDDISRKYRRIYTQGNALIRKCYICTESVKYTLFKSYCTSLYTCQLWCCYRAESMRKLCVAYNNVFRFLCNESRDCSASYMFVSRGLPTCKMLIRQFFYSFLTCIAKSGNAILQSIMNSDALYTSPLCRHWQKMLYVYSY</sequence>
<dbReference type="Proteomes" id="UP001209878">
    <property type="component" value="Unassembled WGS sequence"/>
</dbReference>
<protein>
    <submittedName>
        <fullName evidence="1">Uncharacterized protein</fullName>
    </submittedName>
</protein>
<dbReference type="AlphaFoldDB" id="A0AAD9PEF0"/>
<proteinExistence type="predicted"/>
<dbReference type="EMBL" id="JAODUO010000015">
    <property type="protein sequence ID" value="KAK2193265.1"/>
    <property type="molecule type" value="Genomic_DNA"/>
</dbReference>
<keyword evidence="2" id="KW-1185">Reference proteome</keyword>
<name>A0AAD9PEF0_RIDPI</name>
<reference evidence="1" key="1">
    <citation type="journal article" date="2023" name="Mol. Biol. Evol.">
        <title>Third-Generation Sequencing Reveals the Adaptive Role of the Epigenome in Three Deep-Sea Polychaetes.</title>
        <authorList>
            <person name="Perez M."/>
            <person name="Aroh O."/>
            <person name="Sun Y."/>
            <person name="Lan Y."/>
            <person name="Juniper S.K."/>
            <person name="Young C.R."/>
            <person name="Angers B."/>
            <person name="Qian P.Y."/>
        </authorList>
    </citation>
    <scope>NUCLEOTIDE SEQUENCE</scope>
    <source>
        <strain evidence="1">R07B-5</strain>
    </source>
</reference>